<feature type="transmembrane region" description="Helical" evidence="1">
    <location>
        <begin position="43"/>
        <end position="65"/>
    </location>
</feature>
<keyword evidence="1" id="KW-1133">Transmembrane helix</keyword>
<name>A0A2Z4PNQ8_9GAMM</name>
<gene>
    <name evidence="2" type="ORF">A8139_00810</name>
</gene>
<organism evidence="2 3">
    <name type="scientific">Marinomonas primoryensis</name>
    <dbReference type="NCBI Taxonomy" id="178399"/>
    <lineage>
        <taxon>Bacteria</taxon>
        <taxon>Pseudomonadati</taxon>
        <taxon>Pseudomonadota</taxon>
        <taxon>Gammaproteobacteria</taxon>
        <taxon>Oceanospirillales</taxon>
        <taxon>Oceanospirillaceae</taxon>
        <taxon>Marinomonas</taxon>
    </lineage>
</organism>
<dbReference type="Proteomes" id="UP000249898">
    <property type="component" value="Chromosome"/>
</dbReference>
<dbReference type="RefSeq" id="WP_112134846.1">
    <property type="nucleotide sequence ID" value="NZ_CP016181.1"/>
</dbReference>
<accession>A0A2Z4PNQ8</accession>
<feature type="transmembrane region" description="Helical" evidence="1">
    <location>
        <begin position="12"/>
        <end position="37"/>
    </location>
</feature>
<keyword evidence="1" id="KW-0812">Transmembrane</keyword>
<protein>
    <submittedName>
        <fullName evidence="2">Uncharacterized protein</fullName>
    </submittedName>
</protein>
<reference evidence="2 3" key="1">
    <citation type="submission" date="2016-06" db="EMBL/GenBank/DDBJ databases">
        <title>The sequenced genome of the ice-adhering bacterium Marinomonas primoryensis, from Antarctica.</title>
        <authorList>
            <person name="Graham L."/>
            <person name="Vance T.D.R."/>
            <person name="Davies P.L."/>
        </authorList>
    </citation>
    <scope>NUCLEOTIDE SEQUENCE [LARGE SCALE GENOMIC DNA]</scope>
    <source>
        <strain evidence="2 3">AceL</strain>
    </source>
</reference>
<sequence>MDFWEVLRNLLGLLSALIGLAFTLLIMFLISGLFNHFTWDIKYFAMKMSIPVAVVLGIAVLIWWYKSKRG</sequence>
<keyword evidence="1" id="KW-0472">Membrane</keyword>
<dbReference type="EMBL" id="CP016181">
    <property type="protein sequence ID" value="AWX98693.1"/>
    <property type="molecule type" value="Genomic_DNA"/>
</dbReference>
<evidence type="ECO:0000313" key="2">
    <source>
        <dbReference type="EMBL" id="AWX98693.1"/>
    </source>
</evidence>
<evidence type="ECO:0000256" key="1">
    <source>
        <dbReference type="SAM" id="Phobius"/>
    </source>
</evidence>
<dbReference type="AlphaFoldDB" id="A0A2Z4PNQ8"/>
<evidence type="ECO:0000313" key="3">
    <source>
        <dbReference type="Proteomes" id="UP000249898"/>
    </source>
</evidence>
<proteinExistence type="predicted"/>